<dbReference type="AlphaFoldDB" id="A0AAV9IF76"/>
<keyword evidence="2" id="KW-0479">Metal-binding</keyword>
<dbReference type="Proteomes" id="UP001300502">
    <property type="component" value="Unassembled WGS sequence"/>
</dbReference>
<evidence type="ECO:0000256" key="5">
    <source>
        <dbReference type="ARBA" id="ARBA00023239"/>
    </source>
</evidence>
<dbReference type="GO" id="GO:0005737">
    <property type="term" value="C:cytoplasm"/>
    <property type="evidence" value="ECO:0007669"/>
    <property type="project" value="InterPro"/>
</dbReference>
<name>A0AAV9IF76_9RHOD</name>
<dbReference type="GO" id="GO:0046570">
    <property type="term" value="F:methylthioribulose 1-phosphate dehydratase activity"/>
    <property type="evidence" value="ECO:0007669"/>
    <property type="project" value="TreeGrafter"/>
</dbReference>
<dbReference type="GO" id="GO:0046872">
    <property type="term" value="F:metal ion binding"/>
    <property type="evidence" value="ECO:0007669"/>
    <property type="project" value="UniProtKB-KW"/>
</dbReference>
<proteinExistence type="predicted"/>
<gene>
    <name evidence="7" type="ORF">GAYE_SCF18G3903</name>
</gene>
<evidence type="ECO:0000259" key="6">
    <source>
        <dbReference type="SMART" id="SM01007"/>
    </source>
</evidence>
<keyword evidence="5" id="KW-0456">Lyase</keyword>
<evidence type="ECO:0000313" key="7">
    <source>
        <dbReference type="EMBL" id="KAK4525994.1"/>
    </source>
</evidence>
<dbReference type="SMART" id="SM01007">
    <property type="entry name" value="Aldolase_II"/>
    <property type="match status" value="1"/>
</dbReference>
<dbReference type="FunFam" id="3.40.225.10:FF:000003">
    <property type="entry name" value="Methylthioribulose-1-phosphate dehydratase"/>
    <property type="match status" value="1"/>
</dbReference>
<dbReference type="InterPro" id="IPR036409">
    <property type="entry name" value="Aldolase_II/adducin_N_sf"/>
</dbReference>
<dbReference type="EMBL" id="JANCYU010000035">
    <property type="protein sequence ID" value="KAK4525994.1"/>
    <property type="molecule type" value="Genomic_DNA"/>
</dbReference>
<evidence type="ECO:0000256" key="1">
    <source>
        <dbReference type="ARBA" id="ARBA00022605"/>
    </source>
</evidence>
<accession>A0AAV9IF76</accession>
<keyword evidence="4" id="KW-0486">Methionine biosynthesis</keyword>
<dbReference type="NCBIfam" id="TIGR03328">
    <property type="entry name" value="salvage_mtnB"/>
    <property type="match status" value="1"/>
</dbReference>
<evidence type="ECO:0000256" key="3">
    <source>
        <dbReference type="ARBA" id="ARBA00022833"/>
    </source>
</evidence>
<dbReference type="Pfam" id="PF00596">
    <property type="entry name" value="Aldolase_II"/>
    <property type="match status" value="1"/>
</dbReference>
<evidence type="ECO:0000256" key="4">
    <source>
        <dbReference type="ARBA" id="ARBA00023167"/>
    </source>
</evidence>
<protein>
    <recommendedName>
        <fullName evidence="6">Class II aldolase/adducin N-terminal domain-containing protein</fullName>
    </recommendedName>
</protein>
<reference evidence="7 8" key="1">
    <citation type="submission" date="2022-07" db="EMBL/GenBank/DDBJ databases">
        <title>Genome-wide signatures of adaptation to extreme environments.</title>
        <authorList>
            <person name="Cho C.H."/>
            <person name="Yoon H.S."/>
        </authorList>
    </citation>
    <scope>NUCLEOTIDE SEQUENCE [LARGE SCALE GENOMIC DNA]</scope>
    <source>
        <strain evidence="7 8">108.79 E11</strain>
    </source>
</reference>
<sequence length="183" mass="20334">MSLIVELCKEFYKLGWVSGTGGGISIKEDGKIYMAPSGVQKERLNREDIFVLDEQGRIVETPPVGKLLKLSACAPLFMKAYNCREAGAVIHSHSVNAVLASLISEGSEFRISHMEMIKGIRGMGYHDTLVVPIIKNTAYEGDLAASLEQVIVEYPSTFAVLVERHGRCRVEKTWNFVQLVYLL</sequence>
<dbReference type="PANTHER" id="PTHR10640:SF7">
    <property type="entry name" value="METHYLTHIORIBULOSE-1-PHOSPHATE DEHYDRATASE"/>
    <property type="match status" value="1"/>
</dbReference>
<comment type="caution">
    <text evidence="7">The sequence shown here is derived from an EMBL/GenBank/DDBJ whole genome shotgun (WGS) entry which is preliminary data.</text>
</comment>
<dbReference type="InterPro" id="IPR001303">
    <property type="entry name" value="Aldolase_II/adducin_N"/>
</dbReference>
<dbReference type="InterPro" id="IPR017714">
    <property type="entry name" value="MethylthioRu-1-P_deHdtase_MtnB"/>
</dbReference>
<dbReference type="PANTHER" id="PTHR10640">
    <property type="entry name" value="METHYLTHIORIBULOSE-1-PHOSPHATE DEHYDRATASE"/>
    <property type="match status" value="1"/>
</dbReference>
<dbReference type="SUPFAM" id="SSF53639">
    <property type="entry name" value="AraD/HMP-PK domain-like"/>
    <property type="match status" value="1"/>
</dbReference>
<organism evidence="7 8">
    <name type="scientific">Galdieria yellowstonensis</name>
    <dbReference type="NCBI Taxonomy" id="3028027"/>
    <lineage>
        <taxon>Eukaryota</taxon>
        <taxon>Rhodophyta</taxon>
        <taxon>Bangiophyceae</taxon>
        <taxon>Galdieriales</taxon>
        <taxon>Galdieriaceae</taxon>
        <taxon>Galdieria</taxon>
    </lineage>
</organism>
<evidence type="ECO:0000256" key="2">
    <source>
        <dbReference type="ARBA" id="ARBA00022723"/>
    </source>
</evidence>
<keyword evidence="3" id="KW-0862">Zinc</keyword>
<evidence type="ECO:0000313" key="8">
    <source>
        <dbReference type="Proteomes" id="UP001300502"/>
    </source>
</evidence>
<dbReference type="Gene3D" id="3.40.225.10">
    <property type="entry name" value="Class II aldolase/adducin N-terminal domain"/>
    <property type="match status" value="1"/>
</dbReference>
<keyword evidence="8" id="KW-1185">Reference proteome</keyword>
<keyword evidence="1" id="KW-0028">Amino-acid biosynthesis</keyword>
<feature type="domain" description="Class II aldolase/adducin N-terminal" evidence="6">
    <location>
        <begin position="2"/>
        <end position="183"/>
    </location>
</feature>
<dbReference type="GO" id="GO:0019509">
    <property type="term" value="P:L-methionine salvage from methylthioadenosine"/>
    <property type="evidence" value="ECO:0007669"/>
    <property type="project" value="InterPro"/>
</dbReference>